<sequence>MRKVKFTIPLDTRQKRSTIPRQNSKKCNFSRVVLAPGAREAILRFSLRKSVSRNQLDVGYPGSYANEVFKVARSQQDDEAVFGIANYRLSLVEEREVTTRPLLPLHSVILAILHYSLPLLLFLQFLTFLAKYVVMQGDDCWLRGWVIRRVSFERGWIKGNRPEQALLTRLVPIMHEHVHLRGHLWYAWNLMALIYLPLAVAHAIFVIEGKSVRLSISETTATRREEGNLSFTPTQGDVELDLKELSEEAQTGARPHVSKEKNNNNKTEEEGEEDGGGGAGEAEQIEWTQAKRRNLQHRYKVRRPYQTLTLILLVVAVTLLIYSCYIISCYLTYYAMETTWRDLIKLWISSTMNAYYTGYLNETDSTVINLLEKLNSLDEMHMTLGCCGSTSYRDWQNVPKNIPLDELRYLAYPPAKNTTASVVPYSCCKWMEQSLTNICDHTSGETHSIYTEGCTERLVHLIVHKWLGMHFWLLIAANCFMTNSEKFACIMALPCCTFARVSESDKARSEANKQIDKLIEKEKRNFRSTHRLLLLGKGFVLADFSIIGAGESGKSTIVKQMRILHIDGFSDTEKKEKIVDIRKNLRDAICIFFSHCRQLWGDGGVQEAFERSNEYQLIDCAKYFLDRCMELGKPDYIPTEQDILRCRVLTSGIFETKFTVDKVQFHMFDVGGQREERRKWIQCFNDVTAIIFVAACSSYNMVLREDPNKNRVRESLELLGSIWNNRWLKNISVILFLNKQDLLAEKVKSGKSKIEAYFPGYATYQAQADVLAEYSDEDPEIVRAKFFFRDEFLKVTADSNNGRHYCYPHLTCAVDTENIRRVFNDCRDIIQRMHLRQYELLPPPRLSLLSAYFPFSPPIYSLEWCSGRVEASVQYVVSLWQAICFLSFIISSNDDWKWHLAALCKAKGLGCARYWKAWWALSVATSCLRQHLVWVRSRSLKSCARKHLLEKEIGLKKAIHREFIIFPSLDANANTKCEEANSSLATVPNRDVNEFLVAYLNKTNNITGTFWIGLHWSHSILRWVSRYPAVVDVFWTNSTADFNFNCIVASADGLWSSRLCTEPHPFLCSSEVKDFVEPGHFLLTSKYECPPKFHLVGRHCFRFFVYVMVPHADAESTCTELGAYLPTIRSFRENDLLVAMLADYASTFWLGLSQKVNGHRWANPNETEVTFTNWMANEPSGNILNNCTVIHTDLYFLGKWGEVSCSSTAHFVCEAEPTMVPAHSDSHLHGDLFVPGRCSNGFYEYRSACYMVIDPPHGLTRTSDLRADSVTATCQNTVLVKNCSAPNIGTVLCPVVASPHDQFDAAFLRSLVDKFQHSNAVWVGLKADRSRVYSDMPIFWESTSLLNHSIADALNNSTVCFSLHVDKTLLSNVVCESHLPALCGYQLDARSLLSWPQNPDVKPEVLKCPNDAWKLFGTNCYRLEGVGNEGRSWHDAELTCFRHGGHLVSIASPAEDDFVRSLLPTTQALKPWIGLQVLLDVGEDEGTVMKWSDNSPVNYSPLYVDGNGQEYEACFQLGEVQGKKLWIQASECKESAPYVCKKPASPTSVERNASGLDQCLPRSHPEFCFNVNHTAVKFFEAVSACQAVGKHVATILDDSQQDFVLRALRQLSSDLEYATPQRYWIGLLRSRGTLHWVSGYPAVPNVYWKTNFEDSNSVCVYVDVGISSMLNWGTASCEEAYPFLCSNAPPLPLRSPLLDNSSLPQLNTSCPLGFLYVSGKCYKVEGDRRISFTFAEAIAKCSRSGGHLATISSMHEQDIISVLLAERSLPFWIGLNATAKGREWVNGASVTYTNWMEGYPKWFNLHNPLCTYVHNQPGHAGQWAEAACSERMGFICETKPTEAQMQRMSTSRLFSQDDCALGFLHYRGACYRLLDASFSPLSGRSASQLYDNVSTACAATSPIPLDCEKARGLAGCPVTMTPHSPTEAAFMRLLISRGEGGGYVTEVWTGLKIFSNNSLDIAQTEDRVALGSVDMDFAHLDNNASFGYTCVSLRGDHTFLTARHCLLPIPAICGYYLDTHILHPQLTNADDFACPVGTERVGRSCFYRVGATKKMSWHDAEEYCAAAAHEMGMTSASRRVVGHLPAIHDPLTLHFIVQLSGNESVWLGLTSTQTLKSSTNGSWFDSQFQWSDGSPVDYLAFAPFTKKTYNWVSLLDNLETCVALDPQSGLWKKIVCFKRLAFICQFPIEAFPKIQAVSGIKYLPAVSQCPSNFTIETENACYAVIKTQLSAKKALTFCQALHPHSSLASLHSEKEGSDLLARMIDQHLEEAYWFGLSQSDLQYAWTDSSVVDYVPKTNITVEPSHFWHFQDCFTFIPIRNGSNTPLTAERYETDCSAELPFICQVYRGVHGPPSMEPAHPARFDLPSLRCPQGYRQHEDRCFRFFPTLRSFDDAESVCRETVEGTGFVGFLARISNSREQDFVAGLFAAQAPRQPSMAWIGLRQGEKRWTDGTEVTFSRESLDFPGPVPRDEENMCTFLLYSSNVHFYGLWSRSACSISDQVYFICQAVPISLTTVTIASTAEPDAMESTALTCDDGYTLGFFNLTALALDDSLSPPHCLQLVSTTPMTWQDARSLCKEQSASLPSIDTLADLSFFRSWLQTSRSLGGAGLPANASVWLDLRVPDCPKCYSNWRWHAGELNESPVRLTDWFNAPLDPSGCYLFHVAPAALKPTADSYLRSIRPAISCTNTSLPVVCQRSLRLPPNNIKPAVDHCVRNPTPELSSVTAFHTNHSVARSGRACIRWDLVQHDFNRSDAVLPRYWRIFTAMIAYSEHASPFWEERCAHMPVQDATGKTMYRYACYTSTDPESGLEDCDLDDCVTGLIPLGWIIFIALFCLALGVAITLCVVRAQNQQHFYIPRGRWFSPIKMTSSSSVFGGAAALRQYQSQQHGVLYNNGDGDPTASSVRMFNAAASPSPLHSIVPSLTFKHHVYRPLHDQDPLLLDEPDNADEFTGPV</sequence>
<feature type="transmembrane region" description="Helical" evidence="10">
    <location>
        <begin position="2826"/>
        <end position="2848"/>
    </location>
</feature>
<evidence type="ECO:0000256" key="6">
    <source>
        <dbReference type="ARBA" id="ARBA00023134"/>
    </source>
</evidence>
<feature type="region of interest" description="Disordered" evidence="9">
    <location>
        <begin position="248"/>
        <end position="280"/>
    </location>
</feature>
<dbReference type="Pfam" id="PF00503">
    <property type="entry name" value="G-alpha"/>
    <property type="match status" value="1"/>
</dbReference>
<evidence type="ECO:0000256" key="1">
    <source>
        <dbReference type="ARBA" id="ARBA00004141"/>
    </source>
</evidence>
<dbReference type="SMART" id="SM00034">
    <property type="entry name" value="CLECT"/>
    <property type="match status" value="11"/>
</dbReference>
<keyword evidence="3 10" id="KW-0812">Transmembrane</keyword>
<dbReference type="SUPFAM" id="SSF56436">
    <property type="entry name" value="C-type lectin-like"/>
    <property type="match status" value="10"/>
</dbReference>
<dbReference type="InterPro" id="IPR008952">
    <property type="entry name" value="Tetraspanin_EC2_sf"/>
</dbReference>
<evidence type="ECO:0000313" key="12">
    <source>
        <dbReference type="EMBL" id="KAL5103404.1"/>
    </source>
</evidence>
<feature type="domain" description="C-type lectin" evidence="11">
    <location>
        <begin position="1564"/>
        <end position="1686"/>
    </location>
</feature>
<dbReference type="InterPro" id="IPR018499">
    <property type="entry name" value="Tetraspanin/Peripherin"/>
</dbReference>
<proteinExistence type="predicted"/>
<dbReference type="SUPFAM" id="SSF48652">
    <property type="entry name" value="Tetraspanin"/>
    <property type="match status" value="1"/>
</dbReference>
<dbReference type="Gene3D" id="1.10.1450.10">
    <property type="entry name" value="Tetraspanin"/>
    <property type="match status" value="1"/>
</dbReference>
<dbReference type="PANTHER" id="PTHR22803">
    <property type="entry name" value="MANNOSE, PHOSPHOLIPASE, LECTIN RECEPTOR RELATED"/>
    <property type="match status" value="1"/>
</dbReference>
<dbReference type="InterPro" id="IPR011025">
    <property type="entry name" value="GproteinA_insert"/>
</dbReference>
<feature type="domain" description="C-type lectin" evidence="11">
    <location>
        <begin position="1717"/>
        <end position="1837"/>
    </location>
</feature>
<dbReference type="CDD" id="cd00066">
    <property type="entry name" value="G-alpha"/>
    <property type="match status" value="1"/>
</dbReference>
<keyword evidence="4" id="KW-0547">Nucleotide-binding</keyword>
<dbReference type="InterPro" id="IPR016186">
    <property type="entry name" value="C-type_lectin-like/link_sf"/>
</dbReference>
<dbReference type="CDD" id="cd00037">
    <property type="entry name" value="CLECT"/>
    <property type="match status" value="8"/>
</dbReference>
<gene>
    <name evidence="12" type="ORF">TcWFU_006678</name>
</gene>
<dbReference type="Gene3D" id="3.10.100.10">
    <property type="entry name" value="Mannose-Binding Protein A, subunit A"/>
    <property type="match status" value="10"/>
</dbReference>
<feature type="domain" description="C-type lectin" evidence="11">
    <location>
        <begin position="2041"/>
        <end position="2185"/>
    </location>
</feature>
<feature type="domain" description="C-type lectin" evidence="11">
    <location>
        <begin position="2555"/>
        <end position="2660"/>
    </location>
</feature>
<organism evidence="12 13">
    <name type="scientific">Taenia crassiceps</name>
    <dbReference type="NCBI Taxonomy" id="6207"/>
    <lineage>
        <taxon>Eukaryota</taxon>
        <taxon>Metazoa</taxon>
        <taxon>Spiralia</taxon>
        <taxon>Lophotrochozoa</taxon>
        <taxon>Platyhelminthes</taxon>
        <taxon>Cestoda</taxon>
        <taxon>Eucestoda</taxon>
        <taxon>Cyclophyllidea</taxon>
        <taxon>Taeniidae</taxon>
        <taxon>Taenia</taxon>
    </lineage>
</organism>
<evidence type="ECO:0000256" key="2">
    <source>
        <dbReference type="ARBA" id="ARBA00011356"/>
    </source>
</evidence>
<feature type="compositionally biased region" description="Basic and acidic residues" evidence="9">
    <location>
        <begin position="257"/>
        <end position="268"/>
    </location>
</feature>
<keyword evidence="6" id="KW-0342">GTP-binding</keyword>
<dbReference type="Gene3D" id="3.40.50.300">
    <property type="entry name" value="P-loop containing nucleotide triphosphate hydrolases"/>
    <property type="match status" value="2"/>
</dbReference>
<dbReference type="EMBL" id="JAKROA010000018">
    <property type="protein sequence ID" value="KAL5103404.1"/>
    <property type="molecule type" value="Genomic_DNA"/>
</dbReference>
<dbReference type="Pfam" id="PF00059">
    <property type="entry name" value="Lectin_C"/>
    <property type="match status" value="9"/>
</dbReference>
<keyword evidence="13" id="KW-1185">Reference proteome</keyword>
<feature type="domain" description="C-type lectin" evidence="11">
    <location>
        <begin position="1416"/>
        <end position="1541"/>
    </location>
</feature>
<dbReference type="Pfam" id="PF00335">
    <property type="entry name" value="Tetraspanin"/>
    <property type="match status" value="1"/>
</dbReference>
<dbReference type="SMART" id="SM00275">
    <property type="entry name" value="G_alpha"/>
    <property type="match status" value="1"/>
</dbReference>
<dbReference type="InterPro" id="IPR027417">
    <property type="entry name" value="P-loop_NTPase"/>
</dbReference>
<dbReference type="InterPro" id="IPR001019">
    <property type="entry name" value="Gprotein_alpha_su"/>
</dbReference>
<accession>A0ABR4Q1L8</accession>
<keyword evidence="5 10" id="KW-1133">Transmembrane helix</keyword>
<dbReference type="PROSITE" id="PS50041">
    <property type="entry name" value="C_TYPE_LECTIN_2"/>
    <property type="match status" value="9"/>
</dbReference>
<feature type="domain" description="C-type lectin" evidence="11">
    <location>
        <begin position="2217"/>
        <end position="2344"/>
    </location>
</feature>
<evidence type="ECO:0000313" key="13">
    <source>
        <dbReference type="Proteomes" id="UP001651158"/>
    </source>
</evidence>
<protein>
    <submittedName>
        <fullName evidence="12">Guanine nucleotide-binding protein G s subunit alpha</fullName>
    </submittedName>
</protein>
<keyword evidence="7 10" id="KW-0472">Membrane</keyword>
<feature type="transmembrane region" description="Helical" evidence="10">
    <location>
        <begin position="185"/>
        <end position="207"/>
    </location>
</feature>
<dbReference type="InterPro" id="IPR050111">
    <property type="entry name" value="C-type_lectin/snaclec_domain"/>
</dbReference>
<dbReference type="PROSITE" id="PS51882">
    <property type="entry name" value="G_ALPHA"/>
    <property type="match status" value="1"/>
</dbReference>
<dbReference type="SUPFAM" id="SSF47895">
    <property type="entry name" value="Transducin (alpha subunit), insertion domain"/>
    <property type="match status" value="1"/>
</dbReference>
<evidence type="ECO:0000256" key="5">
    <source>
        <dbReference type="ARBA" id="ARBA00022989"/>
    </source>
</evidence>
<evidence type="ECO:0000256" key="10">
    <source>
        <dbReference type="SAM" id="Phobius"/>
    </source>
</evidence>
<comment type="subcellular location">
    <subcellularLocation>
        <location evidence="1">Membrane</location>
        <topology evidence="1">Multi-pass membrane protein</topology>
    </subcellularLocation>
</comment>
<evidence type="ECO:0000256" key="7">
    <source>
        <dbReference type="ARBA" id="ARBA00023136"/>
    </source>
</evidence>
<name>A0ABR4Q1L8_9CEST</name>
<evidence type="ECO:0000256" key="3">
    <source>
        <dbReference type="ARBA" id="ARBA00022692"/>
    </source>
</evidence>
<dbReference type="PRINTS" id="PR00318">
    <property type="entry name" value="GPROTEINA"/>
</dbReference>
<keyword evidence="8" id="KW-0807">Transducer</keyword>
<feature type="domain" description="C-type lectin" evidence="11">
    <location>
        <begin position="2377"/>
        <end position="2497"/>
    </location>
</feature>
<reference evidence="12 13" key="1">
    <citation type="journal article" date="2022" name="Front. Cell. Infect. Microbiol.">
        <title>The Genomes of Two Strains of Taenia crassiceps the Animal Model for the Study of Human Cysticercosis.</title>
        <authorList>
            <person name="Bobes R.J."/>
            <person name="Estrada K."/>
            <person name="Rios-Valencia D.G."/>
            <person name="Calderon-Gallegos A."/>
            <person name="de la Torre P."/>
            <person name="Carrero J.C."/>
            <person name="Sanchez-Flores A."/>
            <person name="Laclette J.P."/>
        </authorList>
    </citation>
    <scope>NUCLEOTIDE SEQUENCE [LARGE SCALE GENOMIC DNA]</scope>
    <source>
        <strain evidence="12">WFUcys</strain>
    </source>
</reference>
<dbReference type="SUPFAM" id="SSF52540">
    <property type="entry name" value="P-loop containing nucleoside triphosphate hydrolases"/>
    <property type="match status" value="1"/>
</dbReference>
<comment type="caution">
    <text evidence="12">The sequence shown here is derived from an EMBL/GenBank/DDBJ whole genome shotgun (WGS) entry which is preliminary data.</text>
</comment>
<evidence type="ECO:0000256" key="9">
    <source>
        <dbReference type="SAM" id="MobiDB-lite"/>
    </source>
</evidence>
<comment type="subunit">
    <text evidence="2">G proteins are composed of 3 units; alpha, beta and gamma. The alpha chain contains the guanine nucleotide binding site.</text>
</comment>
<dbReference type="InterPro" id="IPR001304">
    <property type="entry name" value="C-type_lectin-like"/>
</dbReference>
<feature type="transmembrane region" description="Helical" evidence="10">
    <location>
        <begin position="308"/>
        <end position="336"/>
    </location>
</feature>
<dbReference type="Proteomes" id="UP001651158">
    <property type="component" value="Unassembled WGS sequence"/>
</dbReference>
<evidence type="ECO:0000259" key="11">
    <source>
        <dbReference type="PROSITE" id="PS50041"/>
    </source>
</evidence>
<feature type="domain" description="C-type lectin" evidence="11">
    <location>
        <begin position="1096"/>
        <end position="1214"/>
    </location>
</feature>
<feature type="transmembrane region" description="Helical" evidence="10">
    <location>
        <begin position="108"/>
        <end position="129"/>
    </location>
</feature>
<dbReference type="InterPro" id="IPR016187">
    <property type="entry name" value="CTDL_fold"/>
</dbReference>
<evidence type="ECO:0000256" key="8">
    <source>
        <dbReference type="ARBA" id="ARBA00023224"/>
    </source>
</evidence>
<feature type="domain" description="C-type lectin" evidence="11">
    <location>
        <begin position="972"/>
        <end position="1069"/>
    </location>
</feature>
<evidence type="ECO:0000256" key="4">
    <source>
        <dbReference type="ARBA" id="ARBA00022741"/>
    </source>
</evidence>